<evidence type="ECO:0000313" key="2">
    <source>
        <dbReference type="Proteomes" id="UP000005408"/>
    </source>
</evidence>
<dbReference type="AlphaFoldDB" id="A0A8W8N561"/>
<sequence>MDVPRTSSHQSCSHERWNSKGIKLWARRANDSEVDYVNIGAIMEWQDKEEQGSCEQDSKETNAKKKIVRHRRLVFSGYRQYFKRFPIRFNQPPREVLTKPSYLPVSRHKLWTTMN</sequence>
<reference evidence="1" key="1">
    <citation type="submission" date="2022-08" db="UniProtKB">
        <authorList>
            <consortium name="EnsemblMetazoa"/>
        </authorList>
    </citation>
    <scope>IDENTIFICATION</scope>
    <source>
        <strain evidence="1">05x7-T-G4-1.051#20</strain>
    </source>
</reference>
<evidence type="ECO:0000313" key="1">
    <source>
        <dbReference type="EnsemblMetazoa" id="G4395.1:cds"/>
    </source>
</evidence>
<organism evidence="1 2">
    <name type="scientific">Magallana gigas</name>
    <name type="common">Pacific oyster</name>
    <name type="synonym">Crassostrea gigas</name>
    <dbReference type="NCBI Taxonomy" id="29159"/>
    <lineage>
        <taxon>Eukaryota</taxon>
        <taxon>Metazoa</taxon>
        <taxon>Spiralia</taxon>
        <taxon>Lophotrochozoa</taxon>
        <taxon>Mollusca</taxon>
        <taxon>Bivalvia</taxon>
        <taxon>Autobranchia</taxon>
        <taxon>Pteriomorphia</taxon>
        <taxon>Ostreida</taxon>
        <taxon>Ostreoidea</taxon>
        <taxon>Ostreidae</taxon>
        <taxon>Magallana</taxon>
    </lineage>
</organism>
<accession>A0A8W8N561</accession>
<dbReference type="EnsemblMetazoa" id="G4395.1">
    <property type="protein sequence ID" value="G4395.1:cds"/>
    <property type="gene ID" value="G4395"/>
</dbReference>
<dbReference type="Proteomes" id="UP000005408">
    <property type="component" value="Unassembled WGS sequence"/>
</dbReference>
<protein>
    <submittedName>
        <fullName evidence="1">Uncharacterized protein</fullName>
    </submittedName>
</protein>
<proteinExistence type="predicted"/>
<keyword evidence="2" id="KW-1185">Reference proteome</keyword>
<name>A0A8W8N561_MAGGI</name>